<dbReference type="Gene3D" id="1.10.472.150">
    <property type="entry name" value="Glucose-regulated metallo-peptidase M90, N-terminal domain"/>
    <property type="match status" value="1"/>
</dbReference>
<dbReference type="Gene3D" id="3.40.390.10">
    <property type="entry name" value="Collagenase (Catalytic Domain)"/>
    <property type="match status" value="1"/>
</dbReference>
<proteinExistence type="predicted"/>
<dbReference type="CDD" id="cd20169">
    <property type="entry name" value="Peptidase_M90_mtfA"/>
    <property type="match status" value="1"/>
</dbReference>
<reference evidence="2 3" key="1">
    <citation type="submission" date="2023-03" db="EMBL/GenBank/DDBJ databases">
        <title>Description of Hydrogenimonas sp. ISO32.</title>
        <authorList>
            <person name="Mino S."/>
            <person name="Fukazawa S."/>
            <person name="Sawabe T."/>
        </authorList>
    </citation>
    <scope>NUCLEOTIDE SEQUENCE [LARGE SCALE GENOMIC DNA]</scope>
    <source>
        <strain evidence="2 3">ISO32</strain>
    </source>
</reference>
<evidence type="ECO:0000256" key="1">
    <source>
        <dbReference type="SAM" id="Phobius"/>
    </source>
</evidence>
<gene>
    <name evidence="2" type="ORF">HCR_00340</name>
</gene>
<dbReference type="InterPro" id="IPR010384">
    <property type="entry name" value="MtfA_fam"/>
</dbReference>
<dbReference type="PANTHER" id="PTHR30164:SF2">
    <property type="entry name" value="PROTEIN MTFA"/>
    <property type="match status" value="1"/>
</dbReference>
<name>A0ABN6WUB4_9BACT</name>
<dbReference type="PANTHER" id="PTHR30164">
    <property type="entry name" value="MTFA PEPTIDASE"/>
    <property type="match status" value="1"/>
</dbReference>
<sequence length="281" mass="33074">MTYYLFLAQFILGLTAIFLTWQAVGYFRRMWLWKKVRAMPMPERYRTVLEKIPHYRALPSELKERLRPKMLFFIETKEFVGVKTEVTDEMRALIAFYACMMVVNIPQECYDQLVTILIYPSEVVLEEVDDDGGIYAQRRLILEGESVADTVVIAWHDAKREAYHPSSHNVIVHEMAHLLDFEDGFSDGVPPLEPPKYRRWVQVLSRRFSALRERASKNRNWGDYRLFGAYAATNEAEFFAVATERFFQKPKSLKTHFPDIYGTLQSFYRLDPAEIFKNIND</sequence>
<dbReference type="InterPro" id="IPR024079">
    <property type="entry name" value="MetalloPept_cat_dom_sf"/>
</dbReference>
<protein>
    <recommendedName>
        <fullName evidence="4">Zinc-dependent peptidase</fullName>
    </recommendedName>
</protein>
<dbReference type="InterPro" id="IPR042252">
    <property type="entry name" value="MtfA_N"/>
</dbReference>
<dbReference type="RefSeq" id="WP_286336938.1">
    <property type="nucleotide sequence ID" value="NZ_AP027370.1"/>
</dbReference>
<keyword evidence="1" id="KW-0472">Membrane</keyword>
<evidence type="ECO:0008006" key="4">
    <source>
        <dbReference type="Google" id="ProtNLM"/>
    </source>
</evidence>
<accession>A0ABN6WUB4</accession>
<evidence type="ECO:0000313" key="3">
    <source>
        <dbReference type="Proteomes" id="UP001321445"/>
    </source>
</evidence>
<evidence type="ECO:0000313" key="2">
    <source>
        <dbReference type="EMBL" id="BDY11722.1"/>
    </source>
</evidence>
<dbReference type="Pfam" id="PF06167">
    <property type="entry name" value="Peptidase_M90"/>
    <property type="match status" value="1"/>
</dbReference>
<keyword evidence="1" id="KW-0812">Transmembrane</keyword>
<dbReference type="SUPFAM" id="SSF55486">
    <property type="entry name" value="Metalloproteases ('zincins'), catalytic domain"/>
    <property type="match status" value="1"/>
</dbReference>
<keyword evidence="1" id="KW-1133">Transmembrane helix</keyword>
<dbReference type="EMBL" id="AP027370">
    <property type="protein sequence ID" value="BDY11722.1"/>
    <property type="molecule type" value="Genomic_DNA"/>
</dbReference>
<organism evidence="2 3">
    <name type="scientific">Hydrogenimonas cancrithermarum</name>
    <dbReference type="NCBI Taxonomy" id="2993563"/>
    <lineage>
        <taxon>Bacteria</taxon>
        <taxon>Pseudomonadati</taxon>
        <taxon>Campylobacterota</taxon>
        <taxon>Epsilonproteobacteria</taxon>
        <taxon>Campylobacterales</taxon>
        <taxon>Hydrogenimonadaceae</taxon>
        <taxon>Hydrogenimonas</taxon>
    </lineage>
</organism>
<dbReference type="Proteomes" id="UP001321445">
    <property type="component" value="Chromosome"/>
</dbReference>
<keyword evidence="3" id="KW-1185">Reference proteome</keyword>
<feature type="transmembrane region" description="Helical" evidence="1">
    <location>
        <begin position="6"/>
        <end position="27"/>
    </location>
</feature>